<keyword evidence="1" id="KW-0472">Membrane</keyword>
<keyword evidence="1" id="KW-0812">Transmembrane</keyword>
<accession>A0A0K2V0H0</accession>
<reference evidence="2" key="1">
    <citation type="submission" date="2014-05" db="EMBL/GenBank/DDBJ databases">
        <authorList>
            <person name="Chronopoulou M."/>
        </authorList>
    </citation>
    <scope>NUCLEOTIDE SEQUENCE</scope>
    <source>
        <tissue evidence="2">Whole organism</tissue>
    </source>
</reference>
<organism evidence="2">
    <name type="scientific">Lepeophtheirus salmonis</name>
    <name type="common">Salmon louse</name>
    <name type="synonym">Caligus salmonis</name>
    <dbReference type="NCBI Taxonomy" id="72036"/>
    <lineage>
        <taxon>Eukaryota</taxon>
        <taxon>Metazoa</taxon>
        <taxon>Ecdysozoa</taxon>
        <taxon>Arthropoda</taxon>
        <taxon>Crustacea</taxon>
        <taxon>Multicrustacea</taxon>
        <taxon>Hexanauplia</taxon>
        <taxon>Copepoda</taxon>
        <taxon>Siphonostomatoida</taxon>
        <taxon>Caligidae</taxon>
        <taxon>Lepeophtheirus</taxon>
    </lineage>
</organism>
<sequence>GTHIVKKKSLATEEVIYFIAGLKNGLSNLKKLFPPTFLNALRTVWCERPRSFAGAIIDLSGLAWAIFFNTSGYSLAIFIELNFLSNV</sequence>
<feature type="non-terminal residue" evidence="2">
    <location>
        <position position="1"/>
    </location>
</feature>
<evidence type="ECO:0000313" key="2">
    <source>
        <dbReference type="EMBL" id="CDW44003.1"/>
    </source>
</evidence>
<evidence type="ECO:0000256" key="1">
    <source>
        <dbReference type="SAM" id="Phobius"/>
    </source>
</evidence>
<name>A0A0K2V0H0_LEPSM</name>
<keyword evidence="1" id="KW-1133">Transmembrane helix</keyword>
<dbReference type="AlphaFoldDB" id="A0A0K2V0H0"/>
<feature type="transmembrane region" description="Helical" evidence="1">
    <location>
        <begin position="52"/>
        <end position="79"/>
    </location>
</feature>
<dbReference type="EMBL" id="HACA01026642">
    <property type="protein sequence ID" value="CDW44003.1"/>
    <property type="molecule type" value="Transcribed_RNA"/>
</dbReference>
<proteinExistence type="predicted"/>
<protein>
    <submittedName>
        <fullName evidence="2">Uncharacterized protein</fullName>
    </submittedName>
</protein>